<sequence length="171" mass="18954">MRGGRRGRPKQSQPGVSPSQSHLSHEEEVDAEPIADHSTPFSAPSGNGTVPLSSSLAVATAPNRGTVFPYAALVNPDEVRGANPPIEVMDGYLRRVWKSLGVDKICLVRKGLYIVCFNSLAGQWTVVQKEVYYFNNKPLLAKPWNHEMDINTEAITSLPIWVRLLDLNIRY</sequence>
<dbReference type="Pfam" id="PF14111">
    <property type="entry name" value="DUF4283"/>
    <property type="match status" value="1"/>
</dbReference>
<evidence type="ECO:0000256" key="1">
    <source>
        <dbReference type="SAM" id="MobiDB-lite"/>
    </source>
</evidence>
<feature type="domain" description="DUF4283" evidence="2">
    <location>
        <begin position="80"/>
        <end position="149"/>
    </location>
</feature>
<dbReference type="EMBL" id="JAKOGI010000922">
    <property type="protein sequence ID" value="KAJ8429217.1"/>
    <property type="molecule type" value="Genomic_DNA"/>
</dbReference>
<reference evidence="3" key="1">
    <citation type="submission" date="2022-04" db="EMBL/GenBank/DDBJ databases">
        <title>Carnegiea gigantea Genome sequencing and assembly v2.</title>
        <authorList>
            <person name="Copetti D."/>
            <person name="Sanderson M.J."/>
            <person name="Burquez A."/>
            <person name="Wojciechowski M.F."/>
        </authorList>
    </citation>
    <scope>NUCLEOTIDE SEQUENCE</scope>
    <source>
        <strain evidence="3">SGP5-SGP5p</strain>
        <tissue evidence="3">Aerial part</tissue>
    </source>
</reference>
<dbReference type="PANTHER" id="PTHR33233">
    <property type="entry name" value="ENDONUCLEASE/EXONUCLEASE/PHOSPHATASE"/>
    <property type="match status" value="1"/>
</dbReference>
<evidence type="ECO:0000313" key="4">
    <source>
        <dbReference type="Proteomes" id="UP001153076"/>
    </source>
</evidence>
<comment type="caution">
    <text evidence="3">The sequence shown here is derived from an EMBL/GenBank/DDBJ whole genome shotgun (WGS) entry which is preliminary data.</text>
</comment>
<dbReference type="Proteomes" id="UP001153076">
    <property type="component" value="Unassembled WGS sequence"/>
</dbReference>
<evidence type="ECO:0000259" key="2">
    <source>
        <dbReference type="Pfam" id="PF14111"/>
    </source>
</evidence>
<gene>
    <name evidence="3" type="ORF">Cgig2_012345</name>
</gene>
<protein>
    <recommendedName>
        <fullName evidence="2">DUF4283 domain-containing protein</fullName>
    </recommendedName>
</protein>
<dbReference type="OrthoDB" id="851886at2759"/>
<proteinExistence type="predicted"/>
<evidence type="ECO:0000313" key="3">
    <source>
        <dbReference type="EMBL" id="KAJ8429217.1"/>
    </source>
</evidence>
<accession>A0A9Q1JQK2</accession>
<dbReference type="InterPro" id="IPR025558">
    <property type="entry name" value="DUF4283"/>
</dbReference>
<organism evidence="3 4">
    <name type="scientific">Carnegiea gigantea</name>
    <dbReference type="NCBI Taxonomy" id="171969"/>
    <lineage>
        <taxon>Eukaryota</taxon>
        <taxon>Viridiplantae</taxon>
        <taxon>Streptophyta</taxon>
        <taxon>Embryophyta</taxon>
        <taxon>Tracheophyta</taxon>
        <taxon>Spermatophyta</taxon>
        <taxon>Magnoliopsida</taxon>
        <taxon>eudicotyledons</taxon>
        <taxon>Gunneridae</taxon>
        <taxon>Pentapetalae</taxon>
        <taxon>Caryophyllales</taxon>
        <taxon>Cactineae</taxon>
        <taxon>Cactaceae</taxon>
        <taxon>Cactoideae</taxon>
        <taxon>Echinocereeae</taxon>
        <taxon>Carnegiea</taxon>
    </lineage>
</organism>
<feature type="region of interest" description="Disordered" evidence="1">
    <location>
        <begin position="1"/>
        <end position="46"/>
    </location>
</feature>
<dbReference type="AlphaFoldDB" id="A0A9Q1JQK2"/>
<dbReference type="PANTHER" id="PTHR33233:SF17">
    <property type="entry name" value="DUF4283 DOMAIN-CONTAINING PROTEIN"/>
    <property type="match status" value="1"/>
</dbReference>
<keyword evidence="4" id="KW-1185">Reference proteome</keyword>
<feature type="compositionally biased region" description="Polar residues" evidence="1">
    <location>
        <begin position="10"/>
        <end position="22"/>
    </location>
</feature>
<name>A0A9Q1JQK2_9CARY</name>